<reference evidence="2" key="3">
    <citation type="submission" date="2015-06" db="UniProtKB">
        <authorList>
            <consortium name="EnsemblMetazoa"/>
        </authorList>
    </citation>
    <scope>IDENTIFICATION</scope>
</reference>
<evidence type="ECO:0000313" key="3">
    <source>
        <dbReference type="Proteomes" id="UP000015101"/>
    </source>
</evidence>
<dbReference type="PANTHER" id="PTHR37445:SF3">
    <property type="entry name" value="ZINC FINGER PHD-TYPE DOMAIN-CONTAINING PROTEIN"/>
    <property type="match status" value="1"/>
</dbReference>
<dbReference type="SUPFAM" id="SSF56219">
    <property type="entry name" value="DNase I-like"/>
    <property type="match status" value="1"/>
</dbReference>
<name>T1FE84_HELRO</name>
<dbReference type="AlphaFoldDB" id="T1FE84"/>
<evidence type="ECO:0000313" key="2">
    <source>
        <dbReference type="EnsemblMetazoa" id="HelroP179141"/>
    </source>
</evidence>
<dbReference type="GeneID" id="20207133"/>
<dbReference type="OrthoDB" id="6274754at2759"/>
<gene>
    <name evidence="2" type="primary">20207133</name>
    <name evidence="1" type="ORF">HELRODRAFT_179141</name>
</gene>
<proteinExistence type="predicted"/>
<dbReference type="CTD" id="20207133"/>
<dbReference type="EMBL" id="AMQM01006745">
    <property type="status" value="NOT_ANNOTATED_CDS"/>
    <property type="molecule type" value="Genomic_DNA"/>
</dbReference>
<protein>
    <submittedName>
        <fullName evidence="1 2">Uncharacterized protein</fullName>
    </submittedName>
</protein>
<dbReference type="RefSeq" id="XP_009026232.1">
    <property type="nucleotide sequence ID" value="XM_009027984.1"/>
</dbReference>
<dbReference type="STRING" id="6412.T1FE84"/>
<sequence length="294" mass="34535">MQEYGCKKCVQTWKNERRKKWKTSFTDTDVKSVFRLGKIKEGKNGKPLLIEFFDRTLNYRVLENLSKLRNADENFRRISVTHDMTKTERDQCRKLVKESKIKQSKETSGELFSRESNDKKEKNKPEILKFFCVNTRSIVNIDKRTELELYIENEQTDIIGRTESWAKESIQDSEIELNGYVMFRKNREHSKDKGQGGGVLLYINEKLTALERKDLKNDKFKDTVWCDIKNETETLCVGVCYRVPDSTKENDSGLRELIRNPTKVPYVIMEILTTILTGIVEKAKSWQTNCFWIA</sequence>
<dbReference type="InterPro" id="IPR036691">
    <property type="entry name" value="Endo/exonu/phosph_ase_sf"/>
</dbReference>
<reference evidence="3" key="1">
    <citation type="submission" date="2012-12" db="EMBL/GenBank/DDBJ databases">
        <authorList>
            <person name="Hellsten U."/>
            <person name="Grimwood J."/>
            <person name="Chapman J.A."/>
            <person name="Shapiro H."/>
            <person name="Aerts A."/>
            <person name="Otillar R.P."/>
            <person name="Terry A.Y."/>
            <person name="Boore J.L."/>
            <person name="Simakov O."/>
            <person name="Marletaz F."/>
            <person name="Cho S.-J."/>
            <person name="Edsinger-Gonzales E."/>
            <person name="Havlak P."/>
            <person name="Kuo D.-H."/>
            <person name="Larsson T."/>
            <person name="Lv J."/>
            <person name="Arendt D."/>
            <person name="Savage R."/>
            <person name="Osoegawa K."/>
            <person name="de Jong P."/>
            <person name="Lindberg D.R."/>
            <person name="Seaver E.C."/>
            <person name="Weisblat D.A."/>
            <person name="Putnam N.H."/>
            <person name="Grigoriev I.V."/>
            <person name="Rokhsar D.S."/>
        </authorList>
    </citation>
    <scope>NUCLEOTIDE SEQUENCE</scope>
</reference>
<dbReference type="PANTHER" id="PTHR37445">
    <property type="entry name" value="PROTEIN CBG24663"/>
    <property type="match status" value="1"/>
</dbReference>
<dbReference type="Proteomes" id="UP000015101">
    <property type="component" value="Unassembled WGS sequence"/>
</dbReference>
<evidence type="ECO:0000313" key="1">
    <source>
        <dbReference type="EMBL" id="ESN95670.1"/>
    </source>
</evidence>
<dbReference type="InParanoid" id="T1FE84"/>
<reference evidence="1 3" key="2">
    <citation type="journal article" date="2013" name="Nature">
        <title>Insights into bilaterian evolution from three spiralian genomes.</title>
        <authorList>
            <person name="Simakov O."/>
            <person name="Marletaz F."/>
            <person name="Cho S.J."/>
            <person name="Edsinger-Gonzales E."/>
            <person name="Havlak P."/>
            <person name="Hellsten U."/>
            <person name="Kuo D.H."/>
            <person name="Larsson T."/>
            <person name="Lv J."/>
            <person name="Arendt D."/>
            <person name="Savage R."/>
            <person name="Osoegawa K."/>
            <person name="de Jong P."/>
            <person name="Grimwood J."/>
            <person name="Chapman J.A."/>
            <person name="Shapiro H."/>
            <person name="Aerts A."/>
            <person name="Otillar R.P."/>
            <person name="Terry A.Y."/>
            <person name="Boore J.L."/>
            <person name="Grigoriev I.V."/>
            <person name="Lindberg D.R."/>
            <person name="Seaver E.C."/>
            <person name="Weisblat D.A."/>
            <person name="Putnam N.H."/>
            <person name="Rokhsar D.S."/>
        </authorList>
    </citation>
    <scope>NUCLEOTIDE SEQUENCE</scope>
</reference>
<dbReference type="EnsemblMetazoa" id="HelroT179141">
    <property type="protein sequence ID" value="HelroP179141"/>
    <property type="gene ID" value="HelroG179141"/>
</dbReference>
<dbReference type="OMA" id="IGRTESW"/>
<organism evidence="2 3">
    <name type="scientific">Helobdella robusta</name>
    <name type="common">Californian leech</name>
    <dbReference type="NCBI Taxonomy" id="6412"/>
    <lineage>
        <taxon>Eukaryota</taxon>
        <taxon>Metazoa</taxon>
        <taxon>Spiralia</taxon>
        <taxon>Lophotrochozoa</taxon>
        <taxon>Annelida</taxon>
        <taxon>Clitellata</taxon>
        <taxon>Hirudinea</taxon>
        <taxon>Rhynchobdellida</taxon>
        <taxon>Glossiphoniidae</taxon>
        <taxon>Helobdella</taxon>
    </lineage>
</organism>
<dbReference type="EMBL" id="KB097510">
    <property type="protein sequence ID" value="ESN95670.1"/>
    <property type="molecule type" value="Genomic_DNA"/>
</dbReference>
<dbReference type="KEGG" id="hro:HELRODRAFT_179141"/>
<dbReference type="Gene3D" id="3.60.10.10">
    <property type="entry name" value="Endonuclease/exonuclease/phosphatase"/>
    <property type="match status" value="1"/>
</dbReference>
<dbReference type="HOGENOM" id="CLU_947577_0_0_1"/>
<keyword evidence="3" id="KW-1185">Reference proteome</keyword>
<accession>T1FE84</accession>